<protein>
    <submittedName>
        <fullName evidence="3">FMN-binding glutamate synthase family protein</fullName>
    </submittedName>
</protein>
<dbReference type="OrthoDB" id="9758182at2"/>
<accession>A0A7G6E6G0</accession>
<dbReference type="InterPro" id="IPR013785">
    <property type="entry name" value="Aldolase_TIM"/>
</dbReference>
<keyword evidence="4" id="KW-1185">Reference proteome</keyword>
<dbReference type="InterPro" id="IPR002932">
    <property type="entry name" value="Glu_synthdom"/>
</dbReference>
<organism evidence="3 4">
    <name type="scientific">Thermanaerosceptrum fracticalcis</name>
    <dbReference type="NCBI Taxonomy" id="1712410"/>
    <lineage>
        <taxon>Bacteria</taxon>
        <taxon>Bacillati</taxon>
        <taxon>Bacillota</taxon>
        <taxon>Clostridia</taxon>
        <taxon>Eubacteriales</taxon>
        <taxon>Peptococcaceae</taxon>
        <taxon>Thermanaerosceptrum</taxon>
    </lineage>
</organism>
<evidence type="ECO:0000313" key="4">
    <source>
        <dbReference type="Proteomes" id="UP000515847"/>
    </source>
</evidence>
<dbReference type="Gene3D" id="3.20.20.70">
    <property type="entry name" value="Aldolase class I"/>
    <property type="match status" value="1"/>
</dbReference>
<dbReference type="AlphaFoldDB" id="A0A7G6E6G0"/>
<dbReference type="GO" id="GO:0006537">
    <property type="term" value="P:glutamate biosynthetic process"/>
    <property type="evidence" value="ECO:0007669"/>
    <property type="project" value="InterPro"/>
</dbReference>
<gene>
    <name evidence="3" type="ORF">BR63_16145</name>
</gene>
<evidence type="ECO:0000259" key="2">
    <source>
        <dbReference type="Pfam" id="PF01645"/>
    </source>
</evidence>
<dbReference type="Proteomes" id="UP000515847">
    <property type="component" value="Chromosome"/>
</dbReference>
<comment type="similarity">
    <text evidence="1">Belongs to the glutamate synthase family.</text>
</comment>
<dbReference type="EMBL" id="CP045798">
    <property type="protein sequence ID" value="QNB47664.1"/>
    <property type="molecule type" value="Genomic_DNA"/>
</dbReference>
<evidence type="ECO:0000313" key="3">
    <source>
        <dbReference type="EMBL" id="QNB47664.1"/>
    </source>
</evidence>
<dbReference type="Pfam" id="PF01645">
    <property type="entry name" value="Glu_synthase"/>
    <property type="match status" value="1"/>
</dbReference>
<dbReference type="KEGG" id="tfr:BR63_16145"/>
<dbReference type="SUPFAM" id="SSF51395">
    <property type="entry name" value="FMN-linked oxidoreductases"/>
    <property type="match status" value="1"/>
</dbReference>
<dbReference type="GO" id="GO:0015930">
    <property type="term" value="F:glutamate synthase activity"/>
    <property type="evidence" value="ECO:0007669"/>
    <property type="project" value="InterPro"/>
</dbReference>
<proteinExistence type="inferred from homology"/>
<dbReference type="RefSeq" id="WP_034424303.1">
    <property type="nucleotide sequence ID" value="NZ_CP045798.1"/>
</dbReference>
<reference evidence="3 4" key="1">
    <citation type="journal article" date="2019" name="Front. Microbiol.">
        <title>Thermoanaerosceptrum fracticalcis gen. nov. sp. nov., a Novel Fumarate-Fermenting Microorganism From a Deep Fractured Carbonate Aquifer of the US Great Basin.</title>
        <authorList>
            <person name="Hamilton-Brehm S.D."/>
            <person name="Stewart L.E."/>
            <person name="Zavarin M."/>
            <person name="Caldwell M."/>
            <person name="Lawson P.A."/>
            <person name="Onstott T.C."/>
            <person name="Grzymski J."/>
            <person name="Neveux I."/>
            <person name="Lollar B.S."/>
            <person name="Russell C.E."/>
            <person name="Moser D.P."/>
        </authorList>
    </citation>
    <scope>NUCLEOTIDE SEQUENCE [LARGE SCALE GENOMIC DNA]</scope>
    <source>
        <strain evidence="3 4">DRI-13</strain>
    </source>
</reference>
<name>A0A7G6E6G0_THEFR</name>
<feature type="domain" description="Glutamate synthase" evidence="2">
    <location>
        <begin position="292"/>
        <end position="418"/>
    </location>
</feature>
<sequence length="546" mass="59378">MNQYPKTNDVLGTVNRGDAAESGLCTLCRADCQGKCETWLTSMIGRKMLYPRDFGIVTAGSRNTTHVGVSYNSLRIQGYNYGAAGLPKGISNSADDCIFPNVNIETEFGNEVKTKSRIPIMTGALGSTFIAAKYWDAFATGAALVGFPIVIGENVVGVDKEAVIENGKIVKAPELDRRIETYLRYYDGYGAIIVQMNVEDTRNGVAEYVIDKYGDKVVIELKWGQGAKNIGGEIQVTSLDYALFLKNRGYVVDPDPTKPAVQEAFKNGAIKSFARHSRLGYTDLSSPEQVRENFMSSVEYLRKIGYKRISLKTGSYGMEALAMAMKYATDAKLDLLTIDGSGGGTGMSPWNMMETWGVPSILLHAKAYEYATILAAKGNKVVDLAFGGGLAREDHIFKALALGAPFTKLVCMGRAVMIPGFLGANIEGVLKPERKALVNGNWDKLPAAVTQVGATAEEIFAGYYDVQNKVGKDEMKNIPLGAIAMWNLADKLAAGLQQLMAGARKFSLKEISRDDLVAGNRETERETNIKYITDALDESAKKILNS</sequence>
<evidence type="ECO:0000256" key="1">
    <source>
        <dbReference type="ARBA" id="ARBA00009716"/>
    </source>
</evidence>